<dbReference type="CDD" id="cd01949">
    <property type="entry name" value="GGDEF"/>
    <property type="match status" value="1"/>
</dbReference>
<feature type="domain" description="GGDEF" evidence="2">
    <location>
        <begin position="211"/>
        <end position="343"/>
    </location>
</feature>
<dbReference type="AlphaFoldDB" id="A0A3B0WAF8"/>
<evidence type="ECO:0000313" key="3">
    <source>
        <dbReference type="EMBL" id="VAW52908.1"/>
    </source>
</evidence>
<dbReference type="InterPro" id="IPR050469">
    <property type="entry name" value="Diguanylate_Cyclase"/>
</dbReference>
<reference evidence="3" key="1">
    <citation type="submission" date="2018-06" db="EMBL/GenBank/DDBJ databases">
        <authorList>
            <person name="Zhirakovskaya E."/>
        </authorList>
    </citation>
    <scope>NUCLEOTIDE SEQUENCE</scope>
</reference>
<dbReference type="FunFam" id="3.30.70.270:FF:000001">
    <property type="entry name" value="Diguanylate cyclase domain protein"/>
    <property type="match status" value="1"/>
</dbReference>
<keyword evidence="1" id="KW-1133">Transmembrane helix</keyword>
<dbReference type="PROSITE" id="PS50887">
    <property type="entry name" value="GGDEF"/>
    <property type="match status" value="1"/>
</dbReference>
<dbReference type="EMBL" id="UOFD01000054">
    <property type="protein sequence ID" value="VAW52908.1"/>
    <property type="molecule type" value="Genomic_DNA"/>
</dbReference>
<feature type="transmembrane region" description="Helical" evidence="1">
    <location>
        <begin position="136"/>
        <end position="156"/>
    </location>
</feature>
<keyword evidence="1" id="KW-0472">Membrane</keyword>
<feature type="transmembrane region" description="Helical" evidence="1">
    <location>
        <begin position="82"/>
        <end position="99"/>
    </location>
</feature>
<dbReference type="InterPro" id="IPR000160">
    <property type="entry name" value="GGDEF_dom"/>
</dbReference>
<dbReference type="GO" id="GO:0052621">
    <property type="term" value="F:diguanylate cyclase activity"/>
    <property type="evidence" value="ECO:0007669"/>
    <property type="project" value="TreeGrafter"/>
</dbReference>
<dbReference type="PANTHER" id="PTHR45138:SF9">
    <property type="entry name" value="DIGUANYLATE CYCLASE DGCM-RELATED"/>
    <property type="match status" value="1"/>
</dbReference>
<evidence type="ECO:0000256" key="1">
    <source>
        <dbReference type="SAM" id="Phobius"/>
    </source>
</evidence>
<dbReference type="InterPro" id="IPR029787">
    <property type="entry name" value="Nucleotide_cyclase"/>
</dbReference>
<name>A0A3B0WAF8_9ZZZZ</name>
<dbReference type="Gene3D" id="3.30.70.270">
    <property type="match status" value="1"/>
</dbReference>
<keyword evidence="1" id="KW-0812">Transmembrane</keyword>
<dbReference type="SMART" id="SM00267">
    <property type="entry name" value="GGDEF"/>
    <property type="match status" value="1"/>
</dbReference>
<dbReference type="SUPFAM" id="SSF55073">
    <property type="entry name" value="Nucleotide cyclase"/>
    <property type="match status" value="1"/>
</dbReference>
<feature type="transmembrane region" description="Helical" evidence="1">
    <location>
        <begin position="26"/>
        <end position="46"/>
    </location>
</feature>
<protein>
    <submittedName>
        <fullName evidence="3">Diguanylate cyclase/phosphodiesterase (GGDEF &amp; EAL domains) with PAS/PAC sensor(S)</fullName>
    </submittedName>
</protein>
<dbReference type="NCBIfam" id="TIGR00254">
    <property type="entry name" value="GGDEF"/>
    <property type="match status" value="1"/>
</dbReference>
<feature type="transmembrane region" description="Helical" evidence="1">
    <location>
        <begin position="104"/>
        <end position="124"/>
    </location>
</feature>
<gene>
    <name evidence="3" type="ORF">MNBD_GAMMA06-2152</name>
</gene>
<sequence>MVSQFAFTLVNVLFFYYDLYSIDATLFKFAVVSFWIGVFVFSALIFSGLNKKYIDHSLTVPQLLWGTCFLLIMIYLLNEWRALVLMAYFGMLSFGFFNLKFRAFLYVSLFAISGYAIIILYLYVYEPWRIMIKLELAQLLVFINTVFVMLYTDFSINRLRKRAKKQYSALHEAMAENKKLATLDDLTGLYNRRYFMEQLSKQKMLSERDGSDFVIAYCDLDYFKRTNDTFGHYVGDTVLKKFSEILKTSIREIDYAARFGGEEFVCLLVNTDIESAKKITERIRSSLEKYNFNDVAPSLRATASIGIANFKQFKTIQETLVTADNRMYLAKQRGRNKIVFSDDSEVKEKQQR</sequence>
<feature type="transmembrane region" description="Helical" evidence="1">
    <location>
        <begin position="58"/>
        <end position="76"/>
    </location>
</feature>
<evidence type="ECO:0000259" key="2">
    <source>
        <dbReference type="PROSITE" id="PS50887"/>
    </source>
</evidence>
<organism evidence="3">
    <name type="scientific">hydrothermal vent metagenome</name>
    <dbReference type="NCBI Taxonomy" id="652676"/>
    <lineage>
        <taxon>unclassified sequences</taxon>
        <taxon>metagenomes</taxon>
        <taxon>ecological metagenomes</taxon>
    </lineage>
</organism>
<accession>A0A3B0WAF8</accession>
<dbReference type="PANTHER" id="PTHR45138">
    <property type="entry name" value="REGULATORY COMPONENTS OF SENSORY TRANSDUCTION SYSTEM"/>
    <property type="match status" value="1"/>
</dbReference>
<proteinExistence type="predicted"/>
<dbReference type="InterPro" id="IPR043128">
    <property type="entry name" value="Rev_trsase/Diguanyl_cyclase"/>
</dbReference>
<dbReference type="Pfam" id="PF00990">
    <property type="entry name" value="GGDEF"/>
    <property type="match status" value="1"/>
</dbReference>